<organism evidence="1 2">
    <name type="scientific">Podospora pseudocomata</name>
    <dbReference type="NCBI Taxonomy" id="2093779"/>
    <lineage>
        <taxon>Eukaryota</taxon>
        <taxon>Fungi</taxon>
        <taxon>Dikarya</taxon>
        <taxon>Ascomycota</taxon>
        <taxon>Pezizomycotina</taxon>
        <taxon>Sordariomycetes</taxon>
        <taxon>Sordariomycetidae</taxon>
        <taxon>Sordariales</taxon>
        <taxon>Podosporaceae</taxon>
        <taxon>Podospora</taxon>
    </lineage>
</organism>
<evidence type="ECO:0000313" key="2">
    <source>
        <dbReference type="Proteomes" id="UP001323405"/>
    </source>
</evidence>
<keyword evidence="2" id="KW-1185">Reference proteome</keyword>
<dbReference type="Proteomes" id="UP001323405">
    <property type="component" value="Unassembled WGS sequence"/>
</dbReference>
<sequence>MPTINTHSVQIALEGILCGERKNWDHNMAVLPRWIHKLGSVYYTALLEDEQVRKYGWLSGHQGERLSPSEMPKPVREILKLASTGLRNLRGITANLKEIIERSEITSNFIERATFSPERDPLVDSKGLLGLLGDRWRGVWYFLRKWRRRTTALALALSSSMTDELYLMDEEKREWIKDAALLSKMITVVYYNVLAAVAELKKVSELLQPGLRLKGEPLVELYTEVLSARTRLKVARELAKLFTTTVDSLGPLIAKLDSIVQDGDKSWRTQMQGDLRRFTEVFEERKDYAEDAAKQRSAKIWRNIRKFVRDSHVSVEPF</sequence>
<gene>
    <name evidence="1" type="ORF">QC762_610445</name>
</gene>
<dbReference type="EMBL" id="JAFFHA010000008">
    <property type="protein sequence ID" value="KAK4652359.1"/>
    <property type="molecule type" value="Genomic_DNA"/>
</dbReference>
<reference evidence="1 2" key="1">
    <citation type="journal article" date="2023" name="bioRxiv">
        <title>High-quality genome assemblies of four members of thePodospora anserinaspecies complex.</title>
        <authorList>
            <person name="Ament-Velasquez S.L."/>
            <person name="Vogan A.A."/>
            <person name="Wallerman O."/>
            <person name="Hartmann F."/>
            <person name="Gautier V."/>
            <person name="Silar P."/>
            <person name="Giraud T."/>
            <person name="Johannesson H."/>
        </authorList>
    </citation>
    <scope>NUCLEOTIDE SEQUENCE [LARGE SCALE GENOMIC DNA]</scope>
    <source>
        <strain evidence="1 2">CBS 415.72m</strain>
    </source>
</reference>
<dbReference type="RefSeq" id="XP_062741334.1">
    <property type="nucleotide sequence ID" value="XM_062892723.1"/>
</dbReference>
<protein>
    <recommendedName>
        <fullName evidence="3">NWD NACHT-NTPase N-terminal domain-containing protein</fullName>
    </recommendedName>
</protein>
<dbReference type="GeneID" id="87912630"/>
<accession>A0ABR0G9P5</accession>
<proteinExistence type="predicted"/>
<name>A0ABR0G9P5_9PEZI</name>
<evidence type="ECO:0008006" key="3">
    <source>
        <dbReference type="Google" id="ProtNLM"/>
    </source>
</evidence>
<evidence type="ECO:0000313" key="1">
    <source>
        <dbReference type="EMBL" id="KAK4652359.1"/>
    </source>
</evidence>
<comment type="caution">
    <text evidence="1">The sequence shown here is derived from an EMBL/GenBank/DDBJ whole genome shotgun (WGS) entry which is preliminary data.</text>
</comment>